<keyword evidence="4" id="KW-0274">FAD</keyword>
<comment type="caution">
    <text evidence="7">The sequence shown here is derived from an EMBL/GenBank/DDBJ whole genome shotgun (WGS) entry which is preliminary data.</text>
</comment>
<accession>A0ABW4NPA9</accession>
<gene>
    <name evidence="7" type="ORF">ACFSBK_02490</name>
</gene>
<dbReference type="PIRSF" id="PIRSF000350">
    <property type="entry name" value="Mercury_reductase_MerA"/>
    <property type="match status" value="1"/>
</dbReference>
<evidence type="ECO:0000256" key="1">
    <source>
        <dbReference type="ARBA" id="ARBA00001974"/>
    </source>
</evidence>
<dbReference type="EC" id="1.-.-.-" evidence="7"/>
<keyword evidence="8" id="KW-1185">Reference proteome</keyword>
<dbReference type="Proteomes" id="UP001597285">
    <property type="component" value="Unassembled WGS sequence"/>
</dbReference>
<protein>
    <submittedName>
        <fullName evidence="7">Dihydrolipoyl dehydrogenase family protein</fullName>
        <ecNumber evidence="7">1.-.-.-</ecNumber>
    </submittedName>
</protein>
<evidence type="ECO:0000313" key="7">
    <source>
        <dbReference type="EMBL" id="MFD1798727.1"/>
    </source>
</evidence>
<dbReference type="SUPFAM" id="SSF51905">
    <property type="entry name" value="FAD/NAD(P)-binding domain"/>
    <property type="match status" value="1"/>
</dbReference>
<keyword evidence="3" id="KW-0285">Flavoprotein</keyword>
<evidence type="ECO:0000256" key="3">
    <source>
        <dbReference type="ARBA" id="ARBA00022630"/>
    </source>
</evidence>
<sequence>MEKAFDVIVIGSGVGGTAIANGLAATGEKVAVVENDLWGGTCPNRGCDPKKVLVSAVEAKDAVTQLAGKGFSVTPQVNWPELMAFKETFTKPVPKTSQESLQSAGVETFTGSAQFTDEKTLQVNEDTLTAERFVIAAGAKPSILPIEGKEHFLTSNDFLSLPEMPETITFVGGGYIAFELAAIANAAGANVHLVHHNGRPLKAFDEEYVKEIVHQLETKGVTFHFNIDINKIEKKADSFILTDGKEFHLTSDLVFCSTGRVPNIDELKLENAGVAFDKKGITVNEYLQTSNAAIFACGDVLSKTQPKLTPVSTFEGSYLVHYLTGEATEKIAYPSIPTTIFSSPKLAQTGMTAAQASEQEEDYDVSDIDATSWFSYHRVNEPVSKIKIITERKTGLLVGATCINKRADDLINFFSLLIDQKTPAEDVAQLILAYPTIASDLTSIYA</sequence>
<evidence type="ECO:0000256" key="2">
    <source>
        <dbReference type="ARBA" id="ARBA00007532"/>
    </source>
</evidence>
<dbReference type="PANTHER" id="PTHR43014:SF5">
    <property type="entry name" value="GLUTATHIONE REDUCTASE (NADPH)"/>
    <property type="match status" value="1"/>
</dbReference>
<proteinExistence type="inferred from homology"/>
<dbReference type="RefSeq" id="WP_058919135.1">
    <property type="nucleotide sequence ID" value="NZ_JBHSQC010000015.1"/>
</dbReference>
<dbReference type="InterPro" id="IPR004099">
    <property type="entry name" value="Pyr_nucl-diS_OxRdtase_dimer"/>
</dbReference>
<dbReference type="EMBL" id="JBHUFF010000008">
    <property type="protein sequence ID" value="MFD1798727.1"/>
    <property type="molecule type" value="Genomic_DNA"/>
</dbReference>
<evidence type="ECO:0000256" key="4">
    <source>
        <dbReference type="ARBA" id="ARBA00022827"/>
    </source>
</evidence>
<feature type="domain" description="FAD/NAD(P)-binding" evidence="6">
    <location>
        <begin position="5"/>
        <end position="316"/>
    </location>
</feature>
<comment type="similarity">
    <text evidence="2">Belongs to the class-I pyridine nucleotide-disulfide oxidoreductase family.</text>
</comment>
<reference evidence="8" key="1">
    <citation type="journal article" date="2019" name="Int. J. Syst. Evol. Microbiol.">
        <title>The Global Catalogue of Microorganisms (GCM) 10K type strain sequencing project: providing services to taxonomists for standard genome sequencing and annotation.</title>
        <authorList>
            <consortium name="The Broad Institute Genomics Platform"/>
            <consortium name="The Broad Institute Genome Sequencing Center for Infectious Disease"/>
            <person name="Wu L."/>
            <person name="Ma J."/>
        </authorList>
    </citation>
    <scope>NUCLEOTIDE SEQUENCE [LARGE SCALE GENOMIC DNA]</scope>
    <source>
        <strain evidence="8">KCTC 42143</strain>
    </source>
</reference>
<comment type="cofactor">
    <cofactor evidence="1">
        <name>FAD</name>
        <dbReference type="ChEBI" id="CHEBI:57692"/>
    </cofactor>
</comment>
<keyword evidence="7" id="KW-0560">Oxidoreductase</keyword>
<evidence type="ECO:0000259" key="5">
    <source>
        <dbReference type="Pfam" id="PF02852"/>
    </source>
</evidence>
<dbReference type="SUPFAM" id="SSF55424">
    <property type="entry name" value="FAD/NAD-linked reductases, dimerisation (C-terminal) domain"/>
    <property type="match status" value="1"/>
</dbReference>
<dbReference type="PRINTS" id="PR00411">
    <property type="entry name" value="PNDRDTASEI"/>
</dbReference>
<evidence type="ECO:0000259" key="6">
    <source>
        <dbReference type="Pfam" id="PF07992"/>
    </source>
</evidence>
<dbReference type="Gene3D" id="3.30.390.30">
    <property type="match status" value="1"/>
</dbReference>
<feature type="domain" description="Pyridine nucleotide-disulphide oxidoreductase dimerisation" evidence="5">
    <location>
        <begin position="336"/>
        <end position="440"/>
    </location>
</feature>
<dbReference type="GO" id="GO:0016491">
    <property type="term" value="F:oxidoreductase activity"/>
    <property type="evidence" value="ECO:0007669"/>
    <property type="project" value="UniProtKB-KW"/>
</dbReference>
<dbReference type="InterPro" id="IPR001100">
    <property type="entry name" value="Pyr_nuc-diS_OxRdtase"/>
</dbReference>
<dbReference type="InterPro" id="IPR023753">
    <property type="entry name" value="FAD/NAD-binding_dom"/>
</dbReference>
<evidence type="ECO:0000313" key="8">
    <source>
        <dbReference type="Proteomes" id="UP001597285"/>
    </source>
</evidence>
<dbReference type="PRINTS" id="PR00368">
    <property type="entry name" value="FADPNR"/>
</dbReference>
<dbReference type="InterPro" id="IPR016156">
    <property type="entry name" value="FAD/NAD-linked_Rdtase_dimer_sf"/>
</dbReference>
<name>A0ABW4NPA9_9LACT</name>
<dbReference type="InterPro" id="IPR036188">
    <property type="entry name" value="FAD/NAD-bd_sf"/>
</dbReference>
<organism evidence="7 8">
    <name type="scientific">Carnobacterium antarcticum</name>
    <dbReference type="NCBI Taxonomy" id="2126436"/>
    <lineage>
        <taxon>Bacteria</taxon>
        <taxon>Bacillati</taxon>
        <taxon>Bacillota</taxon>
        <taxon>Bacilli</taxon>
        <taxon>Lactobacillales</taxon>
        <taxon>Carnobacteriaceae</taxon>
        <taxon>Carnobacterium</taxon>
    </lineage>
</organism>
<dbReference type="PANTHER" id="PTHR43014">
    <property type="entry name" value="MERCURIC REDUCTASE"/>
    <property type="match status" value="1"/>
</dbReference>
<dbReference type="Pfam" id="PF02852">
    <property type="entry name" value="Pyr_redox_dim"/>
    <property type="match status" value="1"/>
</dbReference>
<dbReference type="Pfam" id="PF07992">
    <property type="entry name" value="Pyr_redox_2"/>
    <property type="match status" value="1"/>
</dbReference>
<dbReference type="Gene3D" id="3.50.50.60">
    <property type="entry name" value="FAD/NAD(P)-binding domain"/>
    <property type="match status" value="2"/>
</dbReference>